<dbReference type="Proteomes" id="UP001445076">
    <property type="component" value="Unassembled WGS sequence"/>
</dbReference>
<comment type="caution">
    <text evidence="2">The sequence shown here is derived from an EMBL/GenBank/DDBJ whole genome shotgun (WGS) entry which is preliminary data.</text>
</comment>
<reference evidence="2 3" key="1">
    <citation type="journal article" date="2024" name="BMC Genomics">
        <title>Genome assembly of redclaw crayfish (Cherax quadricarinatus) provides insights into its immune adaptation and hypoxia tolerance.</title>
        <authorList>
            <person name="Liu Z."/>
            <person name="Zheng J."/>
            <person name="Li H."/>
            <person name="Fang K."/>
            <person name="Wang S."/>
            <person name="He J."/>
            <person name="Zhou D."/>
            <person name="Weng S."/>
            <person name="Chi M."/>
            <person name="Gu Z."/>
            <person name="He J."/>
            <person name="Li F."/>
            <person name="Wang M."/>
        </authorList>
    </citation>
    <scope>NUCLEOTIDE SEQUENCE [LARGE SCALE GENOMIC DNA]</scope>
    <source>
        <strain evidence="2">ZL_2023a</strain>
    </source>
</reference>
<proteinExistence type="predicted"/>
<evidence type="ECO:0000313" key="2">
    <source>
        <dbReference type="EMBL" id="KAK8728071.1"/>
    </source>
</evidence>
<name>A0AAW0WLF1_CHEQU</name>
<protein>
    <submittedName>
        <fullName evidence="2">Uncharacterized protein</fullName>
    </submittedName>
</protein>
<dbReference type="EMBL" id="JARKIK010000073">
    <property type="protein sequence ID" value="KAK8728071.1"/>
    <property type="molecule type" value="Genomic_DNA"/>
</dbReference>
<organism evidence="2 3">
    <name type="scientific">Cherax quadricarinatus</name>
    <name type="common">Australian red claw crayfish</name>
    <dbReference type="NCBI Taxonomy" id="27406"/>
    <lineage>
        <taxon>Eukaryota</taxon>
        <taxon>Metazoa</taxon>
        <taxon>Ecdysozoa</taxon>
        <taxon>Arthropoda</taxon>
        <taxon>Crustacea</taxon>
        <taxon>Multicrustacea</taxon>
        <taxon>Malacostraca</taxon>
        <taxon>Eumalacostraca</taxon>
        <taxon>Eucarida</taxon>
        <taxon>Decapoda</taxon>
        <taxon>Pleocyemata</taxon>
        <taxon>Astacidea</taxon>
        <taxon>Parastacoidea</taxon>
        <taxon>Parastacidae</taxon>
        <taxon>Cherax</taxon>
    </lineage>
</organism>
<feature type="non-terminal residue" evidence="2">
    <location>
        <position position="88"/>
    </location>
</feature>
<feature type="region of interest" description="Disordered" evidence="1">
    <location>
        <begin position="1"/>
        <end position="76"/>
    </location>
</feature>
<feature type="compositionally biased region" description="Basic and acidic residues" evidence="1">
    <location>
        <begin position="50"/>
        <end position="66"/>
    </location>
</feature>
<dbReference type="AlphaFoldDB" id="A0AAW0WLF1"/>
<sequence length="88" mass="9849">MDTRKRRKEGITLASSLESLQVSPKRARVHAQRKFAQGSQPNSPAPTPVKETRELRDRSGSTETRSRTINQVLPPPPLLDIVEVPVRP</sequence>
<evidence type="ECO:0000313" key="3">
    <source>
        <dbReference type="Proteomes" id="UP001445076"/>
    </source>
</evidence>
<accession>A0AAW0WLF1</accession>
<feature type="compositionally biased region" description="Polar residues" evidence="1">
    <location>
        <begin position="13"/>
        <end position="22"/>
    </location>
</feature>
<gene>
    <name evidence="2" type="ORF">OTU49_009375</name>
</gene>
<keyword evidence="3" id="KW-1185">Reference proteome</keyword>
<evidence type="ECO:0000256" key="1">
    <source>
        <dbReference type="SAM" id="MobiDB-lite"/>
    </source>
</evidence>